<dbReference type="Proteomes" id="UP000182278">
    <property type="component" value="Unassembled WGS sequence"/>
</dbReference>
<feature type="domain" description="Xylose isomerase-like TIM barrel" evidence="1">
    <location>
        <begin position="26"/>
        <end position="268"/>
    </location>
</feature>
<dbReference type="GO" id="GO:0016853">
    <property type="term" value="F:isomerase activity"/>
    <property type="evidence" value="ECO:0007669"/>
    <property type="project" value="UniProtKB-KW"/>
</dbReference>
<protein>
    <submittedName>
        <fullName evidence="2">Sugar phosphate isomerase</fullName>
    </submittedName>
</protein>
<dbReference type="STRING" id="1817893.AUJ66_01115"/>
<dbReference type="AlphaFoldDB" id="A0A1J4SI64"/>
<dbReference type="Gene3D" id="3.20.20.150">
    <property type="entry name" value="Divalent-metal-dependent TIM barrel enzymes"/>
    <property type="match status" value="1"/>
</dbReference>
<name>A0A1J4SI64_9BACT</name>
<evidence type="ECO:0000313" key="3">
    <source>
        <dbReference type="Proteomes" id="UP000182278"/>
    </source>
</evidence>
<sequence>MKVGLSTYSLSRAYSEKEMDIFGVIQWIRDNGGEHAEISPPAELNLAKNPEMTKAIRQKAKDCGIDISSYTIGASFIQSDKTAFETEIKRVMKEVDVANALGVKLMRHDAASRPIPECGIEQFEKDLPKIVEACARIADHAKQYGITTSVENHGFFMQKSDRVRRLVSEVGRPNFKTTIDIGNFMCADENPVAAVKNNISIASHIHFKDFYFRPFYANPGEGWFQTLSGNFLRGAIVGQGDIDIRAVLKIIKESGYGGYLSIEFEGMEECKLGSRIGMANVKRFLKEI</sequence>
<reference evidence="2 3" key="1">
    <citation type="journal article" date="2016" name="Environ. Microbiol.">
        <title>Genomic resolution of a cold subsurface aquifer community provides metabolic insights for novel microbes adapted to high CO concentrations.</title>
        <authorList>
            <person name="Probst A.J."/>
            <person name="Castelle C.J."/>
            <person name="Singh A."/>
            <person name="Brown C.T."/>
            <person name="Anantharaman K."/>
            <person name="Sharon I."/>
            <person name="Hug L.A."/>
            <person name="Burstein D."/>
            <person name="Emerson J.B."/>
            <person name="Thomas B.C."/>
            <person name="Banfield J.F."/>
        </authorList>
    </citation>
    <scope>NUCLEOTIDE SEQUENCE [LARGE SCALE GENOMIC DNA]</scope>
    <source>
        <strain evidence="2">CG1_02_38_46</strain>
    </source>
</reference>
<keyword evidence="2" id="KW-0413">Isomerase</keyword>
<evidence type="ECO:0000259" key="1">
    <source>
        <dbReference type="Pfam" id="PF01261"/>
    </source>
</evidence>
<evidence type="ECO:0000313" key="2">
    <source>
        <dbReference type="EMBL" id="OIN98324.1"/>
    </source>
</evidence>
<organism evidence="2 3">
    <name type="scientific">Candidatus Desantisbacteria bacterium CG1_02_38_46</name>
    <dbReference type="NCBI Taxonomy" id="1817893"/>
    <lineage>
        <taxon>Bacteria</taxon>
        <taxon>Candidatus Desantisiibacteriota</taxon>
    </lineage>
</organism>
<dbReference type="PANTHER" id="PTHR12110:SF53">
    <property type="entry name" value="BLR5974 PROTEIN"/>
    <property type="match status" value="1"/>
</dbReference>
<dbReference type="InterPro" id="IPR013022">
    <property type="entry name" value="Xyl_isomerase-like_TIM-brl"/>
</dbReference>
<comment type="caution">
    <text evidence="2">The sequence shown here is derived from an EMBL/GenBank/DDBJ whole genome shotgun (WGS) entry which is preliminary data.</text>
</comment>
<dbReference type="InterPro" id="IPR036237">
    <property type="entry name" value="Xyl_isomerase-like_sf"/>
</dbReference>
<proteinExistence type="predicted"/>
<dbReference type="SUPFAM" id="SSF51658">
    <property type="entry name" value="Xylose isomerase-like"/>
    <property type="match status" value="1"/>
</dbReference>
<dbReference type="Pfam" id="PF01261">
    <property type="entry name" value="AP_endonuc_2"/>
    <property type="match status" value="1"/>
</dbReference>
<dbReference type="InterPro" id="IPR050312">
    <property type="entry name" value="IolE/XylAMocC-like"/>
</dbReference>
<dbReference type="EMBL" id="MNUO01000016">
    <property type="protein sequence ID" value="OIN98324.1"/>
    <property type="molecule type" value="Genomic_DNA"/>
</dbReference>
<accession>A0A1J4SI64</accession>
<gene>
    <name evidence="2" type="ORF">AUJ66_01115</name>
</gene>
<dbReference type="PANTHER" id="PTHR12110">
    <property type="entry name" value="HYDROXYPYRUVATE ISOMERASE"/>
    <property type="match status" value="1"/>
</dbReference>